<evidence type="ECO:0000256" key="3">
    <source>
        <dbReference type="ARBA" id="ARBA00022723"/>
    </source>
</evidence>
<dbReference type="GO" id="GO:0030288">
    <property type="term" value="C:outer membrane-bounded periplasmic space"/>
    <property type="evidence" value="ECO:0007669"/>
    <property type="project" value="TreeGrafter"/>
</dbReference>
<name>A0A3G4VIE3_9VIBR</name>
<feature type="binding site" evidence="6">
    <location>
        <position position="169"/>
    </location>
    <ligand>
        <name>molybdate</name>
        <dbReference type="ChEBI" id="CHEBI:36264"/>
    </ligand>
</feature>
<feature type="binding site" evidence="6">
    <location>
        <position position="142"/>
    </location>
    <ligand>
        <name>molybdate</name>
        <dbReference type="ChEBI" id="CHEBI:36264"/>
    </ligand>
</feature>
<dbReference type="Pfam" id="PF13531">
    <property type="entry name" value="SBP_bac_11"/>
    <property type="match status" value="1"/>
</dbReference>
<protein>
    <submittedName>
        <fullName evidence="8">Molybdate ABC transporter substrate-binding protein</fullName>
    </submittedName>
</protein>
<evidence type="ECO:0000256" key="4">
    <source>
        <dbReference type="ARBA" id="ARBA00022729"/>
    </source>
</evidence>
<keyword evidence="4 7" id="KW-0732">Signal</keyword>
<feature type="binding site" evidence="6">
    <location>
        <position position="28"/>
    </location>
    <ligand>
        <name>molybdate</name>
        <dbReference type="ChEBI" id="CHEBI:36264"/>
    </ligand>
</feature>
<feature type="binding site" evidence="6">
    <location>
        <position position="55"/>
    </location>
    <ligand>
        <name>molybdate</name>
        <dbReference type="ChEBI" id="CHEBI:36264"/>
    </ligand>
</feature>
<dbReference type="NCBIfam" id="TIGR01256">
    <property type="entry name" value="modA"/>
    <property type="match status" value="1"/>
</dbReference>
<evidence type="ECO:0000313" key="9">
    <source>
        <dbReference type="Proteomes" id="UP000279760"/>
    </source>
</evidence>
<dbReference type="GO" id="GO:0030973">
    <property type="term" value="F:molybdate ion binding"/>
    <property type="evidence" value="ECO:0007669"/>
    <property type="project" value="TreeGrafter"/>
</dbReference>
<evidence type="ECO:0000256" key="1">
    <source>
        <dbReference type="ARBA" id="ARBA00009175"/>
    </source>
</evidence>
<evidence type="ECO:0000256" key="2">
    <source>
        <dbReference type="ARBA" id="ARBA00022505"/>
    </source>
</evidence>
<accession>A0A3G4VIE3</accession>
<dbReference type="RefSeq" id="WP_124942075.1">
    <property type="nucleotide sequence ID" value="NZ_CP033578.1"/>
</dbReference>
<dbReference type="InterPro" id="IPR005950">
    <property type="entry name" value="ModA"/>
</dbReference>
<evidence type="ECO:0000256" key="6">
    <source>
        <dbReference type="PIRSR" id="PIRSR004846-1"/>
    </source>
</evidence>
<feature type="chain" id="PRO_5018145665" evidence="7">
    <location>
        <begin position="19"/>
        <end position="252"/>
    </location>
</feature>
<dbReference type="AlphaFoldDB" id="A0A3G4VIE3"/>
<dbReference type="InterPro" id="IPR050682">
    <property type="entry name" value="ModA/WtpA"/>
</dbReference>
<dbReference type="GO" id="GO:0015689">
    <property type="term" value="P:molybdate ion transport"/>
    <property type="evidence" value="ECO:0007669"/>
    <property type="project" value="InterPro"/>
</dbReference>
<feature type="binding site" evidence="6">
    <location>
        <position position="187"/>
    </location>
    <ligand>
        <name>molybdate</name>
        <dbReference type="ChEBI" id="CHEBI:36264"/>
    </ligand>
</feature>
<dbReference type="PANTHER" id="PTHR30632">
    <property type="entry name" value="MOLYBDATE-BINDING PERIPLASMIC PROTEIN"/>
    <property type="match status" value="1"/>
</dbReference>
<evidence type="ECO:0000256" key="7">
    <source>
        <dbReference type="SAM" id="SignalP"/>
    </source>
</evidence>
<dbReference type="PANTHER" id="PTHR30632:SF17">
    <property type="entry name" value="MOLYBDATE-BINDING PROTEIN MODA"/>
    <property type="match status" value="1"/>
</dbReference>
<dbReference type="FunFam" id="3.40.190.10:FF:000035">
    <property type="entry name" value="Molybdate ABC transporter substrate-binding protein"/>
    <property type="match status" value="1"/>
</dbReference>
<dbReference type="GO" id="GO:0046872">
    <property type="term" value="F:metal ion binding"/>
    <property type="evidence" value="ECO:0007669"/>
    <property type="project" value="UniProtKB-KW"/>
</dbReference>
<dbReference type="Gene3D" id="3.40.190.10">
    <property type="entry name" value="Periplasmic binding protein-like II"/>
    <property type="match status" value="2"/>
</dbReference>
<reference evidence="8 9" key="1">
    <citation type="submission" date="2018-11" db="EMBL/GenBank/DDBJ databases">
        <title>Complete Genome Sequence of Vbrio mediterranei 117-T6: a Potential Pathogen Bacteria Isolated from the Conchocelis of Pyropia.</title>
        <authorList>
            <person name="Liu Q."/>
        </authorList>
    </citation>
    <scope>NUCLEOTIDE SEQUENCE [LARGE SCALE GENOMIC DNA]</scope>
    <source>
        <strain evidence="8 9">117-T6</strain>
    </source>
</reference>
<comment type="subunit">
    <text evidence="5">The complex is composed of two ATP-binding proteins (ModC), two transmembrane proteins (ModB) and a solute-binding protein (ModA).</text>
</comment>
<keyword evidence="2 6" id="KW-0500">Molybdenum</keyword>
<dbReference type="EMBL" id="CP033578">
    <property type="protein sequence ID" value="AYV24607.1"/>
    <property type="molecule type" value="Genomic_DNA"/>
</dbReference>
<evidence type="ECO:0000313" key="8">
    <source>
        <dbReference type="EMBL" id="AYV24607.1"/>
    </source>
</evidence>
<gene>
    <name evidence="8" type="primary">modA</name>
    <name evidence="8" type="ORF">ECB94_25505</name>
</gene>
<feature type="signal peptide" evidence="7">
    <location>
        <begin position="1"/>
        <end position="18"/>
    </location>
</feature>
<keyword evidence="3 6" id="KW-0479">Metal-binding</keyword>
<comment type="similarity">
    <text evidence="1">Belongs to the bacterial solute-binding protein ModA family.</text>
</comment>
<dbReference type="PIRSF" id="PIRSF004846">
    <property type="entry name" value="ModA"/>
    <property type="match status" value="1"/>
</dbReference>
<dbReference type="GO" id="GO:1901359">
    <property type="term" value="F:tungstate binding"/>
    <property type="evidence" value="ECO:0007669"/>
    <property type="project" value="UniProtKB-ARBA"/>
</dbReference>
<sequence>MKKLLILLLVTLSPVTLAATLNIYAASSMTNAVDELASEFNQQSNVDVVKVYGGSSSIARQIYQGAPADLFISANVKWVDYLIKKGTVEAENVSNIAQNRLVLIKNNAVTHKSAFVFDSAKSWDQWLNGERLAIGTVSSVPAGIYAKQSLESLNVWASVRSHLAPVNNVRQVLALVERNEAPLGIVYKTDAMASDSVDVIGAFPDTTHDPIIYPLVKLNSRHETQEFVEFIQSQSGQQILAKYGFSPLDGNQ</sequence>
<evidence type="ECO:0000256" key="5">
    <source>
        <dbReference type="ARBA" id="ARBA00062515"/>
    </source>
</evidence>
<dbReference type="SUPFAM" id="SSF53850">
    <property type="entry name" value="Periplasmic binding protein-like II"/>
    <property type="match status" value="1"/>
</dbReference>
<dbReference type="Proteomes" id="UP000279760">
    <property type="component" value="Chromosome 2"/>
</dbReference>
<organism evidence="8 9">
    <name type="scientific">Vibrio mediterranei</name>
    <dbReference type="NCBI Taxonomy" id="689"/>
    <lineage>
        <taxon>Bacteria</taxon>
        <taxon>Pseudomonadati</taxon>
        <taxon>Pseudomonadota</taxon>
        <taxon>Gammaproteobacteria</taxon>
        <taxon>Vibrionales</taxon>
        <taxon>Vibrionaceae</taxon>
        <taxon>Vibrio</taxon>
    </lineage>
</organism>
<proteinExistence type="inferred from homology"/>